<gene>
    <name evidence="2" type="ORF">FCALED_LOCUS8809</name>
</gene>
<dbReference type="AlphaFoldDB" id="A0A9N9GG90"/>
<evidence type="ECO:0000256" key="1">
    <source>
        <dbReference type="SAM" id="MobiDB-lite"/>
    </source>
</evidence>
<dbReference type="EMBL" id="CAJVPQ010002701">
    <property type="protein sequence ID" value="CAG8605685.1"/>
    <property type="molecule type" value="Genomic_DNA"/>
</dbReference>
<name>A0A9N9GG90_9GLOM</name>
<feature type="compositionally biased region" description="Basic and acidic residues" evidence="1">
    <location>
        <begin position="1"/>
        <end position="10"/>
    </location>
</feature>
<evidence type="ECO:0000313" key="2">
    <source>
        <dbReference type="EMBL" id="CAG8605685.1"/>
    </source>
</evidence>
<accession>A0A9N9GG90</accession>
<keyword evidence="3" id="KW-1185">Reference proteome</keyword>
<feature type="compositionally biased region" description="Acidic residues" evidence="1">
    <location>
        <begin position="11"/>
        <end position="26"/>
    </location>
</feature>
<dbReference type="Proteomes" id="UP000789570">
    <property type="component" value="Unassembled WGS sequence"/>
</dbReference>
<protein>
    <submittedName>
        <fullName evidence="2">9418_t:CDS:1</fullName>
    </submittedName>
</protein>
<feature type="region of interest" description="Disordered" evidence="1">
    <location>
        <begin position="1"/>
        <end position="29"/>
    </location>
</feature>
<comment type="caution">
    <text evidence="2">The sequence shown here is derived from an EMBL/GenBank/DDBJ whole genome shotgun (WGS) entry which is preliminary data.</text>
</comment>
<evidence type="ECO:0000313" key="3">
    <source>
        <dbReference type="Proteomes" id="UP000789570"/>
    </source>
</evidence>
<sequence length="48" mass="5622">MEKDDDKGDEDKNEEGEIEEGDEEEGTISRIYFIDHLNNSKNQTENFN</sequence>
<organism evidence="2 3">
    <name type="scientific">Funneliformis caledonium</name>
    <dbReference type="NCBI Taxonomy" id="1117310"/>
    <lineage>
        <taxon>Eukaryota</taxon>
        <taxon>Fungi</taxon>
        <taxon>Fungi incertae sedis</taxon>
        <taxon>Mucoromycota</taxon>
        <taxon>Glomeromycotina</taxon>
        <taxon>Glomeromycetes</taxon>
        <taxon>Glomerales</taxon>
        <taxon>Glomeraceae</taxon>
        <taxon>Funneliformis</taxon>
    </lineage>
</organism>
<proteinExistence type="predicted"/>
<reference evidence="2" key="1">
    <citation type="submission" date="2021-06" db="EMBL/GenBank/DDBJ databases">
        <authorList>
            <person name="Kallberg Y."/>
            <person name="Tangrot J."/>
            <person name="Rosling A."/>
        </authorList>
    </citation>
    <scope>NUCLEOTIDE SEQUENCE</scope>
    <source>
        <strain evidence="2">UK204</strain>
    </source>
</reference>